<dbReference type="GO" id="GO:0046872">
    <property type="term" value="F:metal ion binding"/>
    <property type="evidence" value="ECO:0007669"/>
    <property type="project" value="UniProtKB-KW"/>
</dbReference>
<evidence type="ECO:0000256" key="7">
    <source>
        <dbReference type="SAM" id="MobiDB-lite"/>
    </source>
</evidence>
<comment type="caution">
    <text evidence="10">The sequence shown here is derived from an EMBL/GenBank/DDBJ whole genome shotgun (WGS) entry which is preliminary data.</text>
</comment>
<accession>A0A9N8H3F8</accession>
<feature type="domain" description="Peptidase M48" evidence="9">
    <location>
        <begin position="133"/>
        <end position="299"/>
    </location>
</feature>
<keyword evidence="4 6" id="KW-0862">Zinc</keyword>
<dbReference type="Pfam" id="PF01435">
    <property type="entry name" value="Peptidase_M48"/>
    <property type="match status" value="1"/>
</dbReference>
<dbReference type="GO" id="GO:0006508">
    <property type="term" value="P:proteolysis"/>
    <property type="evidence" value="ECO:0007669"/>
    <property type="project" value="UniProtKB-KW"/>
</dbReference>
<feature type="chain" id="PRO_5040420267" evidence="8">
    <location>
        <begin position="26"/>
        <end position="348"/>
    </location>
</feature>
<sequence>MMQWVHVLLSLVSSLLLLTGSTTNAFSTPAVTTTTTKSTDRLTFPNLDASLFRHPLDRNLTGLVTKLPGIQIAEQGIRRTFPLVEQTVRLDLLSSAVKVSPQQLPHIYDLLVEACEILDLTDTHNNCSIPELYVQSNTQANAYTLAWQGSSTPILVVTSALLDRCTPAELQAVIGHELGHVKCEHSLYLTLGGLASAPLRTLPFAGQKIDQALTQWRLAAEYTCDRAALMVAQDVHVVQSALLKLVSGTSNVNVQEFVQQCQEYNTLLKSANPLVRASIRRQVRTHPLPVRRVAKLQEWAQSDEYNQLLRENGVAIVKMKTGEEPKETQLATEEEEEQDQEAKEDLDQ</sequence>
<evidence type="ECO:0000313" key="11">
    <source>
        <dbReference type="Proteomes" id="UP001153069"/>
    </source>
</evidence>
<keyword evidence="11" id="KW-1185">Reference proteome</keyword>
<evidence type="ECO:0000313" key="10">
    <source>
        <dbReference type="EMBL" id="CAB9500543.1"/>
    </source>
</evidence>
<evidence type="ECO:0000256" key="6">
    <source>
        <dbReference type="RuleBase" id="RU003983"/>
    </source>
</evidence>
<keyword evidence="8" id="KW-0732">Signal</keyword>
<gene>
    <name evidence="10" type="ORF">SEMRO_86_G045630.1</name>
</gene>
<dbReference type="Proteomes" id="UP001153069">
    <property type="component" value="Unassembled WGS sequence"/>
</dbReference>
<organism evidence="10 11">
    <name type="scientific">Seminavis robusta</name>
    <dbReference type="NCBI Taxonomy" id="568900"/>
    <lineage>
        <taxon>Eukaryota</taxon>
        <taxon>Sar</taxon>
        <taxon>Stramenopiles</taxon>
        <taxon>Ochrophyta</taxon>
        <taxon>Bacillariophyta</taxon>
        <taxon>Bacillariophyceae</taxon>
        <taxon>Bacillariophycidae</taxon>
        <taxon>Naviculales</taxon>
        <taxon>Naviculaceae</taxon>
        <taxon>Seminavis</taxon>
    </lineage>
</organism>
<protein>
    <submittedName>
        <fullName evidence="10">Peptidase</fullName>
    </submittedName>
</protein>
<evidence type="ECO:0000259" key="9">
    <source>
        <dbReference type="Pfam" id="PF01435"/>
    </source>
</evidence>
<keyword evidence="1 6" id="KW-0645">Protease</keyword>
<dbReference type="OrthoDB" id="272500at2759"/>
<dbReference type="InterPro" id="IPR001915">
    <property type="entry name" value="Peptidase_M48"/>
</dbReference>
<dbReference type="CDD" id="cd07325">
    <property type="entry name" value="M48_Ste24p_like"/>
    <property type="match status" value="1"/>
</dbReference>
<evidence type="ECO:0000256" key="2">
    <source>
        <dbReference type="ARBA" id="ARBA00022723"/>
    </source>
</evidence>
<dbReference type="PANTHER" id="PTHR10120">
    <property type="entry name" value="CAAX PRENYL PROTEASE 1"/>
    <property type="match status" value="1"/>
</dbReference>
<evidence type="ECO:0000256" key="1">
    <source>
        <dbReference type="ARBA" id="ARBA00022670"/>
    </source>
</evidence>
<evidence type="ECO:0000256" key="8">
    <source>
        <dbReference type="SAM" id="SignalP"/>
    </source>
</evidence>
<evidence type="ECO:0000256" key="5">
    <source>
        <dbReference type="ARBA" id="ARBA00023049"/>
    </source>
</evidence>
<dbReference type="GO" id="GO:0004222">
    <property type="term" value="F:metalloendopeptidase activity"/>
    <property type="evidence" value="ECO:0007669"/>
    <property type="project" value="InterPro"/>
</dbReference>
<dbReference type="AlphaFoldDB" id="A0A9N8H3F8"/>
<dbReference type="EMBL" id="CAICTM010000085">
    <property type="protein sequence ID" value="CAB9500543.1"/>
    <property type="molecule type" value="Genomic_DNA"/>
</dbReference>
<keyword evidence="5 6" id="KW-0482">Metalloprotease</keyword>
<proteinExistence type="inferred from homology"/>
<comment type="cofactor">
    <cofactor evidence="6">
        <name>Zn(2+)</name>
        <dbReference type="ChEBI" id="CHEBI:29105"/>
    </cofactor>
    <text evidence="6">Binds 1 zinc ion per subunit.</text>
</comment>
<feature type="region of interest" description="Disordered" evidence="7">
    <location>
        <begin position="320"/>
        <end position="348"/>
    </location>
</feature>
<evidence type="ECO:0000256" key="4">
    <source>
        <dbReference type="ARBA" id="ARBA00022833"/>
    </source>
</evidence>
<keyword evidence="2" id="KW-0479">Metal-binding</keyword>
<name>A0A9N8H3F8_9STRA</name>
<comment type="similarity">
    <text evidence="6">Belongs to the peptidase M48 family.</text>
</comment>
<reference evidence="10" key="1">
    <citation type="submission" date="2020-06" db="EMBL/GenBank/DDBJ databases">
        <authorList>
            <consortium name="Plant Systems Biology data submission"/>
        </authorList>
    </citation>
    <scope>NUCLEOTIDE SEQUENCE</scope>
    <source>
        <strain evidence="10">D6</strain>
    </source>
</reference>
<evidence type="ECO:0000256" key="3">
    <source>
        <dbReference type="ARBA" id="ARBA00022801"/>
    </source>
</evidence>
<feature type="signal peptide" evidence="8">
    <location>
        <begin position="1"/>
        <end position="25"/>
    </location>
</feature>
<keyword evidence="3 6" id="KW-0378">Hydrolase</keyword>
<dbReference type="Gene3D" id="3.30.2010.10">
    <property type="entry name" value="Metalloproteases ('zincins'), catalytic domain"/>
    <property type="match status" value="1"/>
</dbReference>